<proteinExistence type="predicted"/>
<comment type="caution">
    <text evidence="1">The sequence shown here is derived from an EMBL/GenBank/DDBJ whole genome shotgun (WGS) entry which is preliminary data.</text>
</comment>
<dbReference type="GO" id="GO:0019005">
    <property type="term" value="C:SCF ubiquitin ligase complex"/>
    <property type="evidence" value="ECO:0007669"/>
    <property type="project" value="TreeGrafter"/>
</dbReference>
<dbReference type="SUPFAM" id="SSF52047">
    <property type="entry name" value="RNI-like"/>
    <property type="match status" value="1"/>
</dbReference>
<dbReference type="Gene3D" id="3.80.10.10">
    <property type="entry name" value="Ribonuclease Inhibitor"/>
    <property type="match status" value="2"/>
</dbReference>
<evidence type="ECO:0000313" key="2">
    <source>
        <dbReference type="Proteomes" id="UP000439903"/>
    </source>
</evidence>
<accession>A0A8H3XAM0</accession>
<dbReference type="OrthoDB" id="9994419at2759"/>
<keyword evidence="2" id="KW-1185">Reference proteome</keyword>
<dbReference type="EMBL" id="WTPW01001519">
    <property type="protein sequence ID" value="KAF0430584.1"/>
    <property type="molecule type" value="Genomic_DNA"/>
</dbReference>
<reference evidence="1 2" key="1">
    <citation type="journal article" date="2019" name="Environ. Microbiol.">
        <title>At the nexus of three kingdoms: the genome of the mycorrhizal fungus Gigaspora margarita provides insights into plant, endobacterial and fungal interactions.</title>
        <authorList>
            <person name="Venice F."/>
            <person name="Ghignone S."/>
            <person name="Salvioli di Fossalunga A."/>
            <person name="Amselem J."/>
            <person name="Novero M."/>
            <person name="Xianan X."/>
            <person name="Sedzielewska Toro K."/>
            <person name="Morin E."/>
            <person name="Lipzen A."/>
            <person name="Grigoriev I.V."/>
            <person name="Henrissat B."/>
            <person name="Martin F.M."/>
            <person name="Bonfante P."/>
        </authorList>
    </citation>
    <scope>NUCLEOTIDE SEQUENCE [LARGE SCALE GENOMIC DNA]</scope>
    <source>
        <strain evidence="1 2">BEG34</strain>
    </source>
</reference>
<name>A0A8H3XAM0_GIGMA</name>
<protein>
    <submittedName>
        <fullName evidence="1">RNI-like protein</fullName>
    </submittedName>
</protein>
<dbReference type="PANTHER" id="PTHR13318">
    <property type="entry name" value="PARTNER OF PAIRED, ISOFORM B-RELATED"/>
    <property type="match status" value="1"/>
</dbReference>
<gene>
    <name evidence="1" type="ORF">F8M41_005491</name>
</gene>
<dbReference type="AlphaFoldDB" id="A0A8H3XAM0"/>
<dbReference type="GO" id="GO:0031146">
    <property type="term" value="P:SCF-dependent proteasomal ubiquitin-dependent protein catabolic process"/>
    <property type="evidence" value="ECO:0007669"/>
    <property type="project" value="TreeGrafter"/>
</dbReference>
<organism evidence="1 2">
    <name type="scientific">Gigaspora margarita</name>
    <dbReference type="NCBI Taxonomy" id="4874"/>
    <lineage>
        <taxon>Eukaryota</taxon>
        <taxon>Fungi</taxon>
        <taxon>Fungi incertae sedis</taxon>
        <taxon>Mucoromycota</taxon>
        <taxon>Glomeromycotina</taxon>
        <taxon>Glomeromycetes</taxon>
        <taxon>Diversisporales</taxon>
        <taxon>Gigasporaceae</taxon>
        <taxon>Gigaspora</taxon>
    </lineage>
</organism>
<dbReference type="InterPro" id="IPR032675">
    <property type="entry name" value="LRR_dom_sf"/>
</dbReference>
<dbReference type="Proteomes" id="UP000439903">
    <property type="component" value="Unassembled WGS sequence"/>
</dbReference>
<sequence length="486" mass="54261">MQSLILPQLFANPFAHAQIVPVKKLSTAPYIPPEIIRIILGLLRNDKKTLASCALVNHTFNLYATPILYHTVAFTFPYTFTLFANATNDIKKRCSKIVRHLDLSGFSTYGLRKSSSSIQKVITPDLLIHILRSFPSLKVFSISDTLESVITFDVLKVLFLECKNINTIDFCGCSSKQFGIALEEFSGFIGRVKIVQQFDADDADDEEMVTFHMDQKPLLSHVQRLSLHECPVISECSTIIPLLAHAPNLTHLDLGGCSVGDLTLTFLGVGTNAPTTLSHLLLAKCKNISSSAIASFVFKCSRLETLNLFGERDIATAIAECDLMIILRSQNAKNFQTLDIGSSQITPMILTAIKENCSSLQNLGISRAQISNICLIKDLLTTMTYLQYIDLTSIPCFNPLNTNNLFTTVSKNNLPIHTIEMSESLLKKLCAIDGWNINFNYGRRWYYARETHGFSKPEMTHSRKLDITESGPGRMSKIFQYYSFGV</sequence>
<evidence type="ECO:0000313" key="1">
    <source>
        <dbReference type="EMBL" id="KAF0430584.1"/>
    </source>
</evidence>